<dbReference type="EC" id="3.2.1.141" evidence="4"/>
<evidence type="ECO:0000259" key="3">
    <source>
        <dbReference type="SMART" id="SM00642"/>
    </source>
</evidence>
<dbReference type="AlphaFoldDB" id="A0A174ITL5"/>
<dbReference type="InterPro" id="IPR006047">
    <property type="entry name" value="GH13_cat_dom"/>
</dbReference>
<dbReference type="InterPro" id="IPR017853">
    <property type="entry name" value="GH"/>
</dbReference>
<dbReference type="GO" id="GO:0005975">
    <property type="term" value="P:carbohydrate metabolic process"/>
    <property type="evidence" value="ECO:0007669"/>
    <property type="project" value="InterPro"/>
</dbReference>
<dbReference type="STRING" id="338188.ERS852397_03015"/>
<accession>A0A174ITL5</accession>
<dbReference type="SUPFAM" id="SSF81296">
    <property type="entry name" value="E set domains"/>
    <property type="match status" value="1"/>
</dbReference>
<dbReference type="RefSeq" id="WP_055279543.1">
    <property type="nucleotide sequence ID" value="NZ_CABIXA010000019.1"/>
</dbReference>
<comment type="similarity">
    <text evidence="1">Belongs to the glycosyl hydrolase 13 family.</text>
</comment>
<protein>
    <submittedName>
        <fullName evidence="4">Alpha amylase</fullName>
        <ecNumber evidence="4">3.2.1.141</ecNumber>
    </submittedName>
</protein>
<dbReference type="PANTHER" id="PTHR43002">
    <property type="entry name" value="GLYCOGEN DEBRANCHING ENZYME"/>
    <property type="match status" value="1"/>
</dbReference>
<evidence type="ECO:0000313" key="4">
    <source>
        <dbReference type="EMBL" id="CUO88239.1"/>
    </source>
</evidence>
<dbReference type="Proteomes" id="UP000095517">
    <property type="component" value="Unassembled WGS sequence"/>
</dbReference>
<dbReference type="CDD" id="cd11350">
    <property type="entry name" value="AmyAc_4"/>
    <property type="match status" value="1"/>
</dbReference>
<proteinExistence type="inferred from homology"/>
<evidence type="ECO:0000256" key="2">
    <source>
        <dbReference type="SAM" id="SignalP"/>
    </source>
</evidence>
<keyword evidence="4" id="KW-0326">Glycosidase</keyword>
<keyword evidence="4" id="KW-0378">Hydrolase</keyword>
<dbReference type="Gene3D" id="3.20.20.80">
    <property type="entry name" value="Glycosidases"/>
    <property type="match status" value="1"/>
</dbReference>
<dbReference type="SMART" id="SM00642">
    <property type="entry name" value="Aamy"/>
    <property type="match status" value="1"/>
</dbReference>
<dbReference type="Gene3D" id="2.60.40.10">
    <property type="entry name" value="Immunoglobulins"/>
    <property type="match status" value="1"/>
</dbReference>
<dbReference type="InterPro" id="IPR014756">
    <property type="entry name" value="Ig_E-set"/>
</dbReference>
<dbReference type="InterPro" id="IPR013783">
    <property type="entry name" value="Ig-like_fold"/>
</dbReference>
<reference evidence="4 5" key="1">
    <citation type="submission" date="2015-09" db="EMBL/GenBank/DDBJ databases">
        <authorList>
            <consortium name="Pathogen Informatics"/>
        </authorList>
    </citation>
    <scope>NUCLEOTIDE SEQUENCE [LARGE SCALE GENOMIC DNA]</scope>
    <source>
        <strain evidence="4 5">2789STDY5608840</strain>
    </source>
</reference>
<feature type="domain" description="Glycosyl hydrolase family 13 catalytic" evidence="3">
    <location>
        <begin position="362"/>
        <end position="721"/>
    </location>
</feature>
<sequence length="809" mass="92961">MKKYLIYILLLLFTAPYISSCSDEWTDSDKLSLLTKAEEEEPIVEDDIDINLLKFGFNLNPKAETNELPNADEALDIYFYAEGKELAEGEKECPLLGYQEACYLHAGVYSEGTWMYVPAAWTEDTEKCKMVRVKENVWKITLSPTIRDWFGSGSTPIEQLGLIIRTTDGKKGIEEDTFVDIEDDKYNSFTPGEIKLESMPSGLQHGINIIDNHTVALVLYEKDKDGNRYYDYAYVMGDFNNWKRSNDENSQMYYDESAGCWWITLSGLEPTKEYAFQYYLGKKSSVEGEKDTELRIADPYTEKILDASSDSYIPESTYPSSQRIYPTKGAGVVSTFKIQKDSYSWAHDNFKIADKNNLMIYELLLRDFTETGDLQGAIQKLDYLERLGITAIELMPVQEFEGNDSWGYNPTFYFALDKAYGTSEMYKRFIDECHKRGIAVLFDVVYNHATGSNTFARLYWDSKNNRTAENNPWFNVEARHAFNVFHDFNHESPLVRDFVKRNLKYLINEYHIDGFRFDLTKGFTQNGNKDTDVSGYDESRISILRDYYNAIQSVSPEAVMICEHWTDWAEENVLALAGIQCWRKGSNTHDEGYYQSGMGYSERSSFSNLIQSGGNSIHFGGWVGFMESHDEERVAYKAQVYGNEKIKTDLTTRMNQLAANAAFCFTVPGPKMIWQFGELGYDETLGEEDEKTAKKPLHWEYYDEPARKSLYDVYAKLLDLRKTHANLFGQNATFSWKVETADWTGNTPRTISLKYNDKELVVVGNFGDDTTNYSLDSNIKYNYMTGDEVSGNITVEPHNFFLGTSFRPE</sequence>
<feature type="chain" id="PRO_5008024592" evidence="2">
    <location>
        <begin position="21"/>
        <end position="809"/>
    </location>
</feature>
<evidence type="ECO:0000313" key="5">
    <source>
        <dbReference type="Proteomes" id="UP000095517"/>
    </source>
</evidence>
<dbReference type="Pfam" id="PF00128">
    <property type="entry name" value="Alpha-amylase"/>
    <property type="match status" value="2"/>
</dbReference>
<dbReference type="EMBL" id="CYZH01000019">
    <property type="protein sequence ID" value="CUO88239.1"/>
    <property type="molecule type" value="Genomic_DNA"/>
</dbReference>
<keyword evidence="2" id="KW-0732">Signal</keyword>
<dbReference type="GO" id="GO:0033942">
    <property type="term" value="F:4-alpha-D-(1-&gt;4)-alpha-D-glucanotrehalose trehalohydrolase activity"/>
    <property type="evidence" value="ECO:0007669"/>
    <property type="project" value="UniProtKB-EC"/>
</dbReference>
<gene>
    <name evidence="4" type="primary">treZ</name>
    <name evidence="4" type="ORF">ERS852397_03015</name>
</gene>
<organism evidence="4 5">
    <name type="scientific">Bacteroides finegoldii</name>
    <dbReference type="NCBI Taxonomy" id="338188"/>
    <lineage>
        <taxon>Bacteria</taxon>
        <taxon>Pseudomonadati</taxon>
        <taxon>Bacteroidota</taxon>
        <taxon>Bacteroidia</taxon>
        <taxon>Bacteroidales</taxon>
        <taxon>Bacteroidaceae</taxon>
        <taxon>Bacteroides</taxon>
    </lineage>
</organism>
<feature type="signal peptide" evidence="2">
    <location>
        <begin position="1"/>
        <end position="20"/>
    </location>
</feature>
<name>A0A174ITL5_9BACE</name>
<dbReference type="SUPFAM" id="SSF51445">
    <property type="entry name" value="(Trans)glycosidases"/>
    <property type="match status" value="1"/>
</dbReference>
<evidence type="ECO:0000256" key="1">
    <source>
        <dbReference type="ARBA" id="ARBA00008061"/>
    </source>
</evidence>